<gene>
    <name evidence="5" type="primary">truB</name>
    <name evidence="8" type="ORF">A3H55_00365</name>
</gene>
<comment type="similarity">
    <text evidence="2 5">Belongs to the pseudouridine synthase TruB family. Type 1 subfamily.</text>
</comment>
<protein>
    <recommendedName>
        <fullName evidence="5">tRNA pseudouridine synthase B</fullName>
        <ecNumber evidence="5">5.4.99.25</ecNumber>
    </recommendedName>
    <alternativeName>
        <fullName evidence="5">tRNA pseudouridine(55) synthase</fullName>
        <shortName evidence="5">Psi55 synthase</shortName>
    </alternativeName>
    <alternativeName>
        <fullName evidence="5">tRNA pseudouridylate synthase</fullName>
    </alternativeName>
    <alternativeName>
        <fullName evidence="5">tRNA-uridine isomerase</fullName>
    </alternativeName>
</protein>
<dbReference type="HAMAP" id="MF_01080">
    <property type="entry name" value="TruB_bact"/>
    <property type="match status" value="1"/>
</dbReference>
<dbReference type="AlphaFoldDB" id="A0A1F6FUZ9"/>
<comment type="function">
    <text evidence="5">Responsible for synthesis of pseudouridine from uracil-55 in the psi GC loop of transfer RNAs.</text>
</comment>
<accession>A0A1F6FUZ9</accession>
<feature type="domain" description="Pseudouridine synthase II N-terminal" evidence="6">
    <location>
        <begin position="21"/>
        <end position="87"/>
    </location>
</feature>
<dbReference type="EC" id="5.4.99.25" evidence="5"/>
<dbReference type="InterPro" id="IPR032819">
    <property type="entry name" value="TruB_C"/>
</dbReference>
<dbReference type="InterPro" id="IPR020103">
    <property type="entry name" value="PsdUridine_synth_cat_dom_sf"/>
</dbReference>
<dbReference type="PANTHER" id="PTHR13767">
    <property type="entry name" value="TRNA-PSEUDOURIDINE SYNTHASE"/>
    <property type="match status" value="1"/>
</dbReference>
<dbReference type="Proteomes" id="UP000177998">
    <property type="component" value="Unassembled WGS sequence"/>
</dbReference>
<dbReference type="PANTHER" id="PTHR13767:SF2">
    <property type="entry name" value="PSEUDOURIDYLATE SYNTHASE TRUB1"/>
    <property type="match status" value="1"/>
</dbReference>
<dbReference type="InterPro" id="IPR002501">
    <property type="entry name" value="PsdUridine_synth_N"/>
</dbReference>
<feature type="active site" description="Nucleophile" evidence="5">
    <location>
        <position position="36"/>
    </location>
</feature>
<dbReference type="STRING" id="1798564.A3H55_00365"/>
<dbReference type="Gene3D" id="3.30.2350.10">
    <property type="entry name" value="Pseudouridine synthase"/>
    <property type="match status" value="1"/>
</dbReference>
<comment type="catalytic activity">
    <reaction evidence="1 5">
        <text>uridine(55) in tRNA = pseudouridine(55) in tRNA</text>
        <dbReference type="Rhea" id="RHEA:42532"/>
        <dbReference type="Rhea" id="RHEA-COMP:10101"/>
        <dbReference type="Rhea" id="RHEA-COMP:10102"/>
        <dbReference type="ChEBI" id="CHEBI:65314"/>
        <dbReference type="ChEBI" id="CHEBI:65315"/>
        <dbReference type="EC" id="5.4.99.25"/>
    </reaction>
</comment>
<dbReference type="CDD" id="cd02573">
    <property type="entry name" value="PseudoU_synth_EcTruB"/>
    <property type="match status" value="1"/>
</dbReference>
<evidence type="ECO:0000256" key="2">
    <source>
        <dbReference type="ARBA" id="ARBA00005642"/>
    </source>
</evidence>
<sequence length="257" mass="28622">MFILINKPSGPTSHDIVNSLRKITGVKRIGHAGTLDPFAEGLLICAISRESTSLLGNFLKLDKTYLATLRLGVTSNTYDRTGNIVLSSPCQGSLFRDMQGRRVIDEPKKYYVKLTKKLIITALQKFIGEQSQTPPAFSAKKINGRKAYELARQGKPIDLKPNKITIYSIKILEIRNLELKIEVRCTSGTYIRSLAHDLGQTLGCGAILEKLVRTQIGGYNLKNAVSPDILTPKNWQKHCLPEIQNLKLALAPNYTWS</sequence>
<evidence type="ECO:0000259" key="7">
    <source>
        <dbReference type="Pfam" id="PF16198"/>
    </source>
</evidence>
<comment type="caution">
    <text evidence="8">The sequence shown here is derived from an EMBL/GenBank/DDBJ whole genome shotgun (WGS) entry which is preliminary data.</text>
</comment>
<evidence type="ECO:0000256" key="3">
    <source>
        <dbReference type="ARBA" id="ARBA00022694"/>
    </source>
</evidence>
<feature type="domain" description="Pseudouridine synthase II N-terminal" evidence="6">
    <location>
        <begin position="99"/>
        <end position="191"/>
    </location>
</feature>
<dbReference type="InterPro" id="IPR014780">
    <property type="entry name" value="tRNA_psdUridine_synth_TruB"/>
</dbReference>
<reference evidence="8 9" key="1">
    <citation type="journal article" date="2016" name="Nat. Commun.">
        <title>Thousands of microbial genomes shed light on interconnected biogeochemical processes in an aquifer system.</title>
        <authorList>
            <person name="Anantharaman K."/>
            <person name="Brown C.T."/>
            <person name="Hug L.A."/>
            <person name="Sharon I."/>
            <person name="Castelle C.J."/>
            <person name="Probst A.J."/>
            <person name="Thomas B.C."/>
            <person name="Singh A."/>
            <person name="Wilkins M.J."/>
            <person name="Karaoz U."/>
            <person name="Brodie E.L."/>
            <person name="Williams K.H."/>
            <person name="Hubbard S.S."/>
            <person name="Banfield J.F."/>
        </authorList>
    </citation>
    <scope>NUCLEOTIDE SEQUENCE [LARGE SCALE GENOMIC DNA]</scope>
</reference>
<proteinExistence type="inferred from homology"/>
<keyword evidence="3 5" id="KW-0819">tRNA processing</keyword>
<evidence type="ECO:0000313" key="9">
    <source>
        <dbReference type="Proteomes" id="UP000177998"/>
    </source>
</evidence>
<dbReference type="Pfam" id="PF16198">
    <property type="entry name" value="TruB_C_2"/>
    <property type="match status" value="1"/>
</dbReference>
<dbReference type="GO" id="GO:0003723">
    <property type="term" value="F:RNA binding"/>
    <property type="evidence" value="ECO:0007669"/>
    <property type="project" value="InterPro"/>
</dbReference>
<evidence type="ECO:0000259" key="6">
    <source>
        <dbReference type="Pfam" id="PF01509"/>
    </source>
</evidence>
<feature type="domain" description="tRNA pseudouridylate synthase B C-terminal" evidence="7">
    <location>
        <begin position="192"/>
        <end position="232"/>
    </location>
</feature>
<dbReference type="GO" id="GO:0160148">
    <property type="term" value="F:tRNA pseudouridine(55) synthase activity"/>
    <property type="evidence" value="ECO:0007669"/>
    <property type="project" value="UniProtKB-EC"/>
</dbReference>
<organism evidence="8 9">
    <name type="scientific">Candidatus Kuenenbacteria bacterium RIFCSPLOWO2_02_FULL_42_16</name>
    <dbReference type="NCBI Taxonomy" id="1798564"/>
    <lineage>
        <taxon>Bacteria</taxon>
        <taxon>Candidatus Kueneniibacteriota</taxon>
    </lineage>
</organism>
<name>A0A1F6FUZ9_9BACT</name>
<evidence type="ECO:0000256" key="1">
    <source>
        <dbReference type="ARBA" id="ARBA00000385"/>
    </source>
</evidence>
<dbReference type="SUPFAM" id="SSF55120">
    <property type="entry name" value="Pseudouridine synthase"/>
    <property type="match status" value="1"/>
</dbReference>
<dbReference type="GO" id="GO:1990481">
    <property type="term" value="P:mRNA pseudouridine synthesis"/>
    <property type="evidence" value="ECO:0007669"/>
    <property type="project" value="TreeGrafter"/>
</dbReference>
<dbReference type="Pfam" id="PF01509">
    <property type="entry name" value="TruB_N"/>
    <property type="match status" value="2"/>
</dbReference>
<dbReference type="EMBL" id="MFMZ01000063">
    <property type="protein sequence ID" value="OGG89679.1"/>
    <property type="molecule type" value="Genomic_DNA"/>
</dbReference>
<evidence type="ECO:0000256" key="5">
    <source>
        <dbReference type="HAMAP-Rule" id="MF_01080"/>
    </source>
</evidence>
<evidence type="ECO:0000256" key="4">
    <source>
        <dbReference type="ARBA" id="ARBA00023235"/>
    </source>
</evidence>
<keyword evidence="4 5" id="KW-0413">Isomerase</keyword>
<dbReference type="GO" id="GO:0031119">
    <property type="term" value="P:tRNA pseudouridine synthesis"/>
    <property type="evidence" value="ECO:0007669"/>
    <property type="project" value="UniProtKB-UniRule"/>
</dbReference>
<evidence type="ECO:0000313" key="8">
    <source>
        <dbReference type="EMBL" id="OGG89679.1"/>
    </source>
</evidence>